<protein>
    <recommendedName>
        <fullName evidence="5">CBM1 domain-containing protein</fullName>
    </recommendedName>
</protein>
<evidence type="ECO:0000313" key="6">
    <source>
        <dbReference type="EMBL" id="KAL0955541.1"/>
    </source>
</evidence>
<dbReference type="InterPro" id="IPR000254">
    <property type="entry name" value="CBD"/>
</dbReference>
<organism evidence="6 7">
    <name type="scientific">Hohenbuehelia grisea</name>
    <dbReference type="NCBI Taxonomy" id="104357"/>
    <lineage>
        <taxon>Eukaryota</taxon>
        <taxon>Fungi</taxon>
        <taxon>Dikarya</taxon>
        <taxon>Basidiomycota</taxon>
        <taxon>Agaricomycotina</taxon>
        <taxon>Agaricomycetes</taxon>
        <taxon>Agaricomycetidae</taxon>
        <taxon>Agaricales</taxon>
        <taxon>Pleurotineae</taxon>
        <taxon>Pleurotaceae</taxon>
        <taxon>Hohenbuehelia</taxon>
    </lineage>
</organism>
<dbReference type="PROSITE" id="PS51164">
    <property type="entry name" value="CBM1_2"/>
    <property type="match status" value="1"/>
</dbReference>
<dbReference type="PROSITE" id="PS00562">
    <property type="entry name" value="CBM1_1"/>
    <property type="match status" value="1"/>
</dbReference>
<feature type="chain" id="PRO_5045752398" description="CBM1 domain-containing protein" evidence="4">
    <location>
        <begin position="19"/>
        <end position="348"/>
    </location>
</feature>
<dbReference type="PANTHER" id="PTHR45648">
    <property type="entry name" value="GDSL LIPASE/ACYLHYDROLASE FAMILY PROTEIN (AFU_ORTHOLOGUE AFUA_4G14700)"/>
    <property type="match status" value="1"/>
</dbReference>
<feature type="region of interest" description="Disordered" evidence="3">
    <location>
        <begin position="61"/>
        <end position="91"/>
    </location>
</feature>
<feature type="compositionally biased region" description="Low complexity" evidence="3">
    <location>
        <begin position="61"/>
        <end position="89"/>
    </location>
</feature>
<dbReference type="InterPro" id="IPR035971">
    <property type="entry name" value="CBD_sf"/>
</dbReference>
<evidence type="ECO:0000256" key="3">
    <source>
        <dbReference type="SAM" id="MobiDB-lite"/>
    </source>
</evidence>
<dbReference type="Pfam" id="PF00657">
    <property type="entry name" value="Lipase_GDSL"/>
    <property type="match status" value="1"/>
</dbReference>
<reference evidence="7" key="1">
    <citation type="submission" date="2024-06" db="EMBL/GenBank/DDBJ databases">
        <title>Multi-omics analyses provide insights into the biosynthesis of the anticancer antibiotic pleurotin in Hohenbuehelia grisea.</title>
        <authorList>
            <person name="Weaver J.A."/>
            <person name="Alberti F."/>
        </authorList>
    </citation>
    <scope>NUCLEOTIDE SEQUENCE [LARGE SCALE GENOMIC DNA]</scope>
    <source>
        <strain evidence="7">T-177</strain>
    </source>
</reference>
<dbReference type="InterPro" id="IPR051058">
    <property type="entry name" value="GDSL_Est/Lipase"/>
</dbReference>
<gene>
    <name evidence="6" type="ORF">HGRIS_001777</name>
</gene>
<dbReference type="PANTHER" id="PTHR45648:SF22">
    <property type="entry name" value="GDSL LIPASE_ACYLHYDROLASE FAMILY PROTEIN (AFU_ORTHOLOGUE AFUA_4G14700)"/>
    <property type="match status" value="1"/>
</dbReference>
<sequence length="348" mass="36835">MMQSLGFVVAAVVCAVSAQQPVWGQCGGIGYSGSITCASGSYCVKQNDWYSQCLPGTAAPSATPPASSSTKPSSSSSSSTKPASSTSSAGPVPTGGPNYWFSFGDSYTQTGFDPLSTLPTPGNSFGNPPYPGWTSANGENWIDFATAKNNKSLVLTYNYAYGGATIDANLVKPYTPTVLSLTDQVKQFLDGAAKKPASTQWTSANSLFSIWIGINDIGNSWWTDNGTTAGARNFLFLNVPPVDRSPMMIAQGADTQAAEKIVIDRFNSKLATRTSSFKSSHAGVATWIWDSNALFTKIINSPATYGFTDVTSYGTSAGYFWLNDLHPTSPAHKLFADGIKTLIASTIW</sequence>
<dbReference type="CDD" id="cd01846">
    <property type="entry name" value="fatty_acyltransferase_like"/>
    <property type="match status" value="1"/>
</dbReference>
<evidence type="ECO:0000313" key="7">
    <source>
        <dbReference type="Proteomes" id="UP001556367"/>
    </source>
</evidence>
<dbReference type="InterPro" id="IPR036514">
    <property type="entry name" value="SGNH_hydro_sf"/>
</dbReference>
<feature type="signal peptide" evidence="4">
    <location>
        <begin position="1"/>
        <end position="18"/>
    </location>
</feature>
<feature type="domain" description="CBM1" evidence="5">
    <location>
        <begin position="18"/>
        <end position="54"/>
    </location>
</feature>
<accession>A0ABR3JK71</accession>
<dbReference type="SUPFAM" id="SSF52266">
    <property type="entry name" value="SGNH hydrolase"/>
    <property type="match status" value="1"/>
</dbReference>
<dbReference type="Proteomes" id="UP001556367">
    <property type="component" value="Unassembled WGS sequence"/>
</dbReference>
<proteinExistence type="predicted"/>
<keyword evidence="2" id="KW-0378">Hydrolase</keyword>
<evidence type="ECO:0000256" key="1">
    <source>
        <dbReference type="ARBA" id="ARBA00022729"/>
    </source>
</evidence>
<evidence type="ECO:0000256" key="4">
    <source>
        <dbReference type="SAM" id="SignalP"/>
    </source>
</evidence>
<keyword evidence="1 4" id="KW-0732">Signal</keyword>
<comment type="caution">
    <text evidence="6">The sequence shown here is derived from an EMBL/GenBank/DDBJ whole genome shotgun (WGS) entry which is preliminary data.</text>
</comment>
<name>A0ABR3JK71_9AGAR</name>
<keyword evidence="7" id="KW-1185">Reference proteome</keyword>
<evidence type="ECO:0000256" key="2">
    <source>
        <dbReference type="ARBA" id="ARBA00022801"/>
    </source>
</evidence>
<dbReference type="SMART" id="SM00236">
    <property type="entry name" value="fCBD"/>
    <property type="match status" value="1"/>
</dbReference>
<dbReference type="InterPro" id="IPR001087">
    <property type="entry name" value="GDSL"/>
</dbReference>
<dbReference type="Pfam" id="PF00734">
    <property type="entry name" value="CBM_1"/>
    <property type="match status" value="1"/>
</dbReference>
<dbReference type="SUPFAM" id="SSF57180">
    <property type="entry name" value="Cellulose-binding domain"/>
    <property type="match status" value="1"/>
</dbReference>
<evidence type="ECO:0000259" key="5">
    <source>
        <dbReference type="PROSITE" id="PS51164"/>
    </source>
</evidence>
<dbReference type="Gene3D" id="3.40.50.1110">
    <property type="entry name" value="SGNH hydrolase"/>
    <property type="match status" value="1"/>
</dbReference>
<dbReference type="EMBL" id="JASNQZ010000006">
    <property type="protein sequence ID" value="KAL0955541.1"/>
    <property type="molecule type" value="Genomic_DNA"/>
</dbReference>